<dbReference type="RefSeq" id="WP_080834980.1">
    <property type="nucleotide sequence ID" value="NZ_LT009756.1"/>
</dbReference>
<sequence>MQRKMKVSQPKRRNIFRFTVGQNRTGCWLVSDKLGLIGGLFIDKEAALRFAKMEGNASADEIQSLTGEERLEVGDVFSRKKTTH</sequence>
<organism evidence="1 2">
    <name type="scientific">Agrobacterium genomosp. 13 str. CFBP 6927</name>
    <dbReference type="NCBI Taxonomy" id="1183428"/>
    <lineage>
        <taxon>Bacteria</taxon>
        <taxon>Pseudomonadati</taxon>
        <taxon>Pseudomonadota</taxon>
        <taxon>Alphaproteobacteria</taxon>
        <taxon>Hyphomicrobiales</taxon>
        <taxon>Rhizobiaceae</taxon>
        <taxon>Rhizobium/Agrobacterium group</taxon>
        <taxon>Agrobacterium</taxon>
        <taxon>Agrobacterium tumefaciens complex</taxon>
    </lineage>
</organism>
<comment type="caution">
    <text evidence="1">The sequence shown here is derived from an EMBL/GenBank/DDBJ whole genome shotgun (WGS) entry which is preliminary data.</text>
</comment>
<accession>A0ABM9VEK6</accession>
<keyword evidence="2" id="KW-1185">Reference proteome</keyword>
<gene>
    <name evidence="1" type="ORF">AGR13a_Cc240016</name>
</gene>
<dbReference type="Proteomes" id="UP000191812">
    <property type="component" value="Unassembled WGS sequence"/>
</dbReference>
<protein>
    <submittedName>
        <fullName evidence="1">Uncharacterized protein</fullName>
    </submittedName>
</protein>
<evidence type="ECO:0000313" key="1">
    <source>
        <dbReference type="EMBL" id="CUX24032.1"/>
    </source>
</evidence>
<dbReference type="EMBL" id="FBWH01000017">
    <property type="protein sequence ID" value="CUX24032.1"/>
    <property type="molecule type" value="Genomic_DNA"/>
</dbReference>
<proteinExistence type="predicted"/>
<name>A0ABM9VEK6_9HYPH</name>
<evidence type="ECO:0000313" key="2">
    <source>
        <dbReference type="Proteomes" id="UP000191812"/>
    </source>
</evidence>
<reference evidence="1 2" key="1">
    <citation type="submission" date="2016-01" db="EMBL/GenBank/DDBJ databases">
        <authorList>
            <person name="Regsiter A."/>
            <person name="william w."/>
        </authorList>
    </citation>
    <scope>NUCLEOTIDE SEQUENCE [LARGE SCALE GENOMIC DNA]</scope>
    <source>
        <strain evidence="1 2">CFBP 6927</strain>
    </source>
</reference>